<evidence type="ECO:0000256" key="3">
    <source>
        <dbReference type="ARBA" id="ARBA00022475"/>
    </source>
</evidence>
<feature type="transmembrane region" description="Helical" evidence="7">
    <location>
        <begin position="179"/>
        <end position="204"/>
    </location>
</feature>
<evidence type="ECO:0000256" key="6">
    <source>
        <dbReference type="ARBA" id="ARBA00023136"/>
    </source>
</evidence>
<proteinExistence type="predicted"/>
<keyword evidence="9" id="KW-1185">Reference proteome</keyword>
<accession>A0ABY6A6X5</accession>
<dbReference type="Pfam" id="PF01891">
    <property type="entry name" value="CbiM"/>
    <property type="match status" value="1"/>
</dbReference>
<protein>
    <submittedName>
        <fullName evidence="8">Energy-coupling factor ABC transporter permease</fullName>
    </submittedName>
</protein>
<keyword evidence="2" id="KW-0813">Transport</keyword>
<evidence type="ECO:0000313" key="9">
    <source>
        <dbReference type="Proteomes" id="UP001065322"/>
    </source>
</evidence>
<feature type="transmembrane region" description="Helical" evidence="7">
    <location>
        <begin position="12"/>
        <end position="32"/>
    </location>
</feature>
<feature type="transmembrane region" description="Helical" evidence="7">
    <location>
        <begin position="44"/>
        <end position="63"/>
    </location>
</feature>
<dbReference type="Gene3D" id="1.10.1760.20">
    <property type="match status" value="1"/>
</dbReference>
<keyword evidence="6 7" id="KW-0472">Membrane</keyword>
<evidence type="ECO:0000256" key="1">
    <source>
        <dbReference type="ARBA" id="ARBA00004651"/>
    </source>
</evidence>
<sequence>MIDSGLLPEMALWWSAIISVLLLIPALLSYNWQALLNLRGAQHFFFGSVVVLALLWNMQAGILPGLSFHLMGVTAITLMMGWRLALLSVLLVQVMLVLVGKLWWAALPYQFLLAGALPVLFSYGFYLLVYRRMAHNPFVYILVAGFLNAGLTHGFSDLLQGFGLWLLDVHPAELIWRDYLRYLPMMMFPEGVVNGMFITGMVVYHSRWLSTFDEDSYFNH</sequence>
<comment type="subcellular location">
    <subcellularLocation>
        <location evidence="1">Cell membrane</location>
        <topology evidence="1">Multi-pass membrane protein</topology>
    </subcellularLocation>
</comment>
<evidence type="ECO:0000256" key="5">
    <source>
        <dbReference type="ARBA" id="ARBA00022989"/>
    </source>
</evidence>
<feature type="transmembrane region" description="Helical" evidence="7">
    <location>
        <begin position="84"/>
        <end position="105"/>
    </location>
</feature>
<keyword evidence="3" id="KW-1003">Cell membrane</keyword>
<feature type="transmembrane region" description="Helical" evidence="7">
    <location>
        <begin position="137"/>
        <end position="159"/>
    </location>
</feature>
<keyword evidence="5 7" id="KW-1133">Transmembrane helix</keyword>
<dbReference type="RefSeq" id="WP_260998340.1">
    <property type="nucleotide sequence ID" value="NZ_CP054475.1"/>
</dbReference>
<dbReference type="EMBL" id="CP054475">
    <property type="protein sequence ID" value="UXD86373.1"/>
    <property type="molecule type" value="Genomic_DNA"/>
</dbReference>
<organism evidence="8 9">
    <name type="scientific">Thalassolituus hydrocarboniclasticus</name>
    <dbReference type="NCBI Taxonomy" id="2742796"/>
    <lineage>
        <taxon>Bacteria</taxon>
        <taxon>Pseudomonadati</taxon>
        <taxon>Pseudomonadota</taxon>
        <taxon>Gammaproteobacteria</taxon>
        <taxon>Oceanospirillales</taxon>
        <taxon>Oceanospirillaceae</taxon>
        <taxon>Thalassolituus</taxon>
    </lineage>
</organism>
<evidence type="ECO:0000256" key="2">
    <source>
        <dbReference type="ARBA" id="ARBA00022448"/>
    </source>
</evidence>
<evidence type="ECO:0000256" key="7">
    <source>
        <dbReference type="SAM" id="Phobius"/>
    </source>
</evidence>
<keyword evidence="4 7" id="KW-0812">Transmembrane</keyword>
<feature type="transmembrane region" description="Helical" evidence="7">
    <location>
        <begin position="111"/>
        <end position="130"/>
    </location>
</feature>
<dbReference type="InterPro" id="IPR002751">
    <property type="entry name" value="CbiM/NikMN"/>
</dbReference>
<reference evidence="9" key="1">
    <citation type="submission" date="2020-06" db="EMBL/GenBank/DDBJ databases">
        <title>Thalassolituus marinus alknpb1M-1, a hydrocarbon-degrading bacterium isolated from the deep-sea overlying water using an in-situ strategy from the South China Sea basin.</title>
        <authorList>
            <person name="Dong C."/>
            <person name="Chen Y."/>
            <person name="Shao Z."/>
        </authorList>
    </citation>
    <scope>NUCLEOTIDE SEQUENCE [LARGE SCALE GENOMIC DNA]</scope>
    <source>
        <strain evidence="9">alknpb1M-1</strain>
    </source>
</reference>
<evidence type="ECO:0000313" key="8">
    <source>
        <dbReference type="EMBL" id="UXD86373.1"/>
    </source>
</evidence>
<evidence type="ECO:0000256" key="4">
    <source>
        <dbReference type="ARBA" id="ARBA00022692"/>
    </source>
</evidence>
<name>A0ABY6A6X5_9GAMM</name>
<dbReference type="Proteomes" id="UP001065322">
    <property type="component" value="Chromosome"/>
</dbReference>
<gene>
    <name evidence="8" type="ORF">HUF19_02465</name>
</gene>